<evidence type="ECO:0000313" key="3">
    <source>
        <dbReference type="Proteomes" id="UP000664859"/>
    </source>
</evidence>
<feature type="transmembrane region" description="Helical" evidence="1">
    <location>
        <begin position="17"/>
        <end position="35"/>
    </location>
</feature>
<dbReference type="InterPro" id="IPR036410">
    <property type="entry name" value="HSP_DnaJ_Cys-rich_dom_sf"/>
</dbReference>
<protein>
    <submittedName>
        <fullName evidence="2">Uncharacterized protein</fullName>
    </submittedName>
</protein>
<evidence type="ECO:0000313" key="2">
    <source>
        <dbReference type="EMBL" id="KAG5177080.1"/>
    </source>
</evidence>
<proteinExistence type="predicted"/>
<reference evidence="2" key="1">
    <citation type="submission" date="2021-02" db="EMBL/GenBank/DDBJ databases">
        <title>First Annotated Genome of the Yellow-green Alga Tribonema minus.</title>
        <authorList>
            <person name="Mahan K.M."/>
        </authorList>
    </citation>
    <scope>NUCLEOTIDE SEQUENCE</scope>
    <source>
        <strain evidence="2">UTEX B ZZ1240</strain>
    </source>
</reference>
<keyword evidence="1" id="KW-1133">Transmembrane helix</keyword>
<dbReference type="SUPFAM" id="SSF57938">
    <property type="entry name" value="DnaJ/Hsp40 cysteine-rich domain"/>
    <property type="match status" value="1"/>
</dbReference>
<keyword evidence="1" id="KW-0472">Membrane</keyword>
<dbReference type="EMBL" id="JAFCMP010000529">
    <property type="protein sequence ID" value="KAG5177080.1"/>
    <property type="molecule type" value="Genomic_DNA"/>
</dbReference>
<evidence type="ECO:0000256" key="1">
    <source>
        <dbReference type="SAM" id="Phobius"/>
    </source>
</evidence>
<organism evidence="2 3">
    <name type="scientific">Tribonema minus</name>
    <dbReference type="NCBI Taxonomy" id="303371"/>
    <lineage>
        <taxon>Eukaryota</taxon>
        <taxon>Sar</taxon>
        <taxon>Stramenopiles</taxon>
        <taxon>Ochrophyta</taxon>
        <taxon>PX clade</taxon>
        <taxon>Xanthophyceae</taxon>
        <taxon>Tribonematales</taxon>
        <taxon>Tribonemataceae</taxon>
        <taxon>Tribonema</taxon>
    </lineage>
</organism>
<dbReference type="AlphaFoldDB" id="A0A835YP24"/>
<dbReference type="Proteomes" id="UP000664859">
    <property type="component" value="Unassembled WGS sequence"/>
</dbReference>
<name>A0A835YP24_9STRA</name>
<sequence>MANASGAHVGLSSTEHVSAGILGGSVGVIGTLLGIEWKKYNVRQASECCYCRGSGHLVCGQCLGTGELTLVNAVTNKSISLGCPTCSGMTYITCINCKGDGRSVPNFLNRKTSRDPEDELEEIGMG</sequence>
<accession>A0A835YP24</accession>
<keyword evidence="1" id="KW-0812">Transmembrane</keyword>
<dbReference type="OrthoDB" id="204875at2759"/>
<keyword evidence="3" id="KW-1185">Reference proteome</keyword>
<gene>
    <name evidence="2" type="ORF">JKP88DRAFT_248994</name>
</gene>
<comment type="caution">
    <text evidence="2">The sequence shown here is derived from an EMBL/GenBank/DDBJ whole genome shotgun (WGS) entry which is preliminary data.</text>
</comment>